<sequence length="424" mass="47156">MKQSVQKKTPTSKNNGCFNNVEASSSPEAPDDELNAQEEVPGKTLVPSPFPFSHHTPAQKQSIVQKASWKSENEHLVNKVEACSGSEAPDDELNTQGEIPGKTLVPSPFSFPYQKQSVQKRPWKSENEYLVNKVEACSGSEGSDDECITQEEEVQGKTLVRSELSCHPAQIELVQKTPGRPKKTCPCPSAQKEFVEKAPGKPKKKRPFNIVVVEPNGSTESSDSDDELDTKEKMPEKTAAAAASQLPSCHSAQKEFVRETLGESQSKLPVNVFVVEARSSSEEASEGEHDAQKKVPEKTDTVLLQAPCLPAQQQSAEKTQRKRSRKKRRFDNGESSSNVEALDEETANLFSEHSYFRPPKGLELNLMEVMVALERSKAKVKSHSRTIKCLRQRLMRRDTTIASMTEELESLRKRLSPDEQNPVK</sequence>
<keyword evidence="2" id="KW-1185">Reference proteome</keyword>
<accession>A0ABM0K7M4</accession>
<proteinExistence type="predicted"/>
<organism evidence="2 3">
    <name type="scientific">Aplysia californica</name>
    <name type="common">California sea hare</name>
    <dbReference type="NCBI Taxonomy" id="6500"/>
    <lineage>
        <taxon>Eukaryota</taxon>
        <taxon>Metazoa</taxon>
        <taxon>Spiralia</taxon>
        <taxon>Lophotrochozoa</taxon>
        <taxon>Mollusca</taxon>
        <taxon>Gastropoda</taxon>
        <taxon>Heterobranchia</taxon>
        <taxon>Euthyneura</taxon>
        <taxon>Tectipleura</taxon>
        <taxon>Aplysiida</taxon>
        <taxon>Aplysioidea</taxon>
        <taxon>Aplysiidae</taxon>
        <taxon>Aplysia</taxon>
    </lineage>
</organism>
<evidence type="ECO:0000256" key="1">
    <source>
        <dbReference type="SAM" id="MobiDB-lite"/>
    </source>
</evidence>
<protein>
    <submittedName>
        <fullName evidence="3">Uncharacterized protein LOC101856846</fullName>
    </submittedName>
</protein>
<evidence type="ECO:0000313" key="3">
    <source>
        <dbReference type="RefSeq" id="XP_005110684.1"/>
    </source>
</evidence>
<feature type="region of interest" description="Disordered" evidence="1">
    <location>
        <begin position="81"/>
        <end position="108"/>
    </location>
</feature>
<dbReference type="Proteomes" id="UP000694888">
    <property type="component" value="Unplaced"/>
</dbReference>
<feature type="compositionally biased region" description="Polar residues" evidence="1">
    <location>
        <begin position="56"/>
        <end position="68"/>
    </location>
</feature>
<gene>
    <name evidence="3" type="primary">LOC101856846</name>
</gene>
<name>A0ABM0K7M4_APLCA</name>
<evidence type="ECO:0000313" key="2">
    <source>
        <dbReference type="Proteomes" id="UP000694888"/>
    </source>
</evidence>
<feature type="region of interest" description="Disordered" evidence="1">
    <location>
        <begin position="1"/>
        <end position="69"/>
    </location>
</feature>
<feature type="region of interest" description="Disordered" evidence="1">
    <location>
        <begin position="306"/>
        <end position="340"/>
    </location>
</feature>
<dbReference type="GeneID" id="101856846"/>
<feature type="compositionally biased region" description="Polar residues" evidence="1">
    <location>
        <begin position="1"/>
        <end position="27"/>
    </location>
</feature>
<reference evidence="3" key="1">
    <citation type="submission" date="2025-08" db="UniProtKB">
        <authorList>
            <consortium name="RefSeq"/>
        </authorList>
    </citation>
    <scope>IDENTIFICATION</scope>
</reference>
<feature type="compositionally biased region" description="Basic residues" evidence="1">
    <location>
        <begin position="320"/>
        <end position="329"/>
    </location>
</feature>
<dbReference type="RefSeq" id="XP_005110684.1">
    <property type="nucleotide sequence ID" value="XM_005110627.3"/>
</dbReference>
<feature type="region of interest" description="Disordered" evidence="1">
    <location>
        <begin position="175"/>
        <end position="251"/>
    </location>
</feature>